<dbReference type="OrthoDB" id="10503058at2759"/>
<dbReference type="Proteomes" id="UP000585474">
    <property type="component" value="Unassembled WGS sequence"/>
</dbReference>
<reference evidence="1 2" key="1">
    <citation type="submission" date="2019-07" db="EMBL/GenBank/DDBJ databases">
        <title>De Novo Assembly of kiwifruit Actinidia rufa.</title>
        <authorList>
            <person name="Sugita-Konishi S."/>
            <person name="Sato K."/>
            <person name="Mori E."/>
            <person name="Abe Y."/>
            <person name="Kisaki G."/>
            <person name="Hamano K."/>
            <person name="Suezawa K."/>
            <person name="Otani M."/>
            <person name="Fukuda T."/>
            <person name="Manabe T."/>
            <person name="Gomi K."/>
            <person name="Tabuchi M."/>
            <person name="Akimitsu K."/>
            <person name="Kataoka I."/>
        </authorList>
    </citation>
    <scope>NUCLEOTIDE SEQUENCE [LARGE SCALE GENOMIC DNA]</scope>
    <source>
        <strain evidence="2">cv. Fuchu</strain>
    </source>
</reference>
<protein>
    <submittedName>
        <fullName evidence="1">Pectin lyase-like superfamily protein</fullName>
    </submittedName>
</protein>
<comment type="caution">
    <text evidence="1">The sequence shown here is derived from an EMBL/GenBank/DDBJ whole genome shotgun (WGS) entry which is preliminary data.</text>
</comment>
<proteinExistence type="predicted"/>
<keyword evidence="1" id="KW-0456">Lyase</keyword>
<dbReference type="AlphaFoldDB" id="A0A7J0EM14"/>
<sequence>MTFEIPPDVSLPIPIPEHVGVVPNTLLMIMLELGRAILMPNWSQPLLTATRSSPLSMGAVYGASTTAAETGADGFYVRDVAEDRAEASHEVWLACLKELGTPLQHPV</sequence>
<dbReference type="EMBL" id="BJWL01000005">
    <property type="protein sequence ID" value="GFY87511.1"/>
    <property type="molecule type" value="Genomic_DNA"/>
</dbReference>
<evidence type="ECO:0000313" key="1">
    <source>
        <dbReference type="EMBL" id="GFY87511.1"/>
    </source>
</evidence>
<name>A0A7J0EM14_9ERIC</name>
<accession>A0A7J0EM14</accession>
<organism evidence="1 2">
    <name type="scientific">Actinidia rufa</name>
    <dbReference type="NCBI Taxonomy" id="165716"/>
    <lineage>
        <taxon>Eukaryota</taxon>
        <taxon>Viridiplantae</taxon>
        <taxon>Streptophyta</taxon>
        <taxon>Embryophyta</taxon>
        <taxon>Tracheophyta</taxon>
        <taxon>Spermatophyta</taxon>
        <taxon>Magnoliopsida</taxon>
        <taxon>eudicotyledons</taxon>
        <taxon>Gunneridae</taxon>
        <taxon>Pentapetalae</taxon>
        <taxon>asterids</taxon>
        <taxon>Ericales</taxon>
        <taxon>Actinidiaceae</taxon>
        <taxon>Actinidia</taxon>
    </lineage>
</organism>
<keyword evidence="2" id="KW-1185">Reference proteome</keyword>
<dbReference type="GO" id="GO:0016829">
    <property type="term" value="F:lyase activity"/>
    <property type="evidence" value="ECO:0007669"/>
    <property type="project" value="UniProtKB-KW"/>
</dbReference>
<evidence type="ECO:0000313" key="2">
    <source>
        <dbReference type="Proteomes" id="UP000585474"/>
    </source>
</evidence>
<gene>
    <name evidence="1" type="ORF">Acr_05g0011500</name>
</gene>